<reference evidence="2 3" key="1">
    <citation type="journal article" date="2018" name="J. Microbiol.">
        <title>Bacillus spongiae sp. nov., isolated from sponge of Jeju Island.</title>
        <authorList>
            <person name="Lee G.E."/>
            <person name="Im W.T."/>
            <person name="Park J.S."/>
        </authorList>
    </citation>
    <scope>NUCLEOTIDE SEQUENCE [LARGE SCALE GENOMIC DNA]</scope>
    <source>
        <strain evidence="2 3">135PIL107-10</strain>
    </source>
</reference>
<dbReference type="InterPro" id="IPR018728">
    <property type="entry name" value="DUF2268"/>
</dbReference>
<protein>
    <submittedName>
        <fullName evidence="2">DUF2268 domain-containing protein</fullName>
    </submittedName>
</protein>
<dbReference type="Pfam" id="PF10026">
    <property type="entry name" value="DUF2268"/>
    <property type="match status" value="1"/>
</dbReference>
<sequence length="254" mass="29552">MSVIPTNKLLKKHGESPEKLLASCGVNKDEARSLYTYLKGFGMYSRTTGILDTVDELIEKEYWTHLEKIEKKYKKKWRGPNVPIMIFPLDQRREGKMSGVSFKDKIFLFLTPSVSRKKLEALFIHEYHHCVRMNKLLKVNKEFTLLDSIVFEGLAESAVKEYCGEEYIADWCKKYKQPHLQRMWNTSIKPNLDAKKGERVHESLLFGKGFAPRMMGYAVGYYLIQQWLADHPASTVKMLSLPSETFILKEEEKS</sequence>
<accession>A0ABU8HBJ1</accession>
<feature type="domain" description="DUF2268" evidence="1">
    <location>
        <begin position="63"/>
        <end position="247"/>
    </location>
</feature>
<organism evidence="2 3">
    <name type="scientific">Bacillus spongiae</name>
    <dbReference type="NCBI Taxonomy" id="2683610"/>
    <lineage>
        <taxon>Bacteria</taxon>
        <taxon>Bacillati</taxon>
        <taxon>Bacillota</taxon>
        <taxon>Bacilli</taxon>
        <taxon>Bacillales</taxon>
        <taxon>Bacillaceae</taxon>
        <taxon>Bacillus</taxon>
    </lineage>
</organism>
<evidence type="ECO:0000313" key="3">
    <source>
        <dbReference type="Proteomes" id="UP001312865"/>
    </source>
</evidence>
<dbReference type="RefSeq" id="WP_336585950.1">
    <property type="nucleotide sequence ID" value="NZ_JBBAXC010000003.1"/>
</dbReference>
<evidence type="ECO:0000313" key="2">
    <source>
        <dbReference type="EMBL" id="MEI5906522.1"/>
    </source>
</evidence>
<evidence type="ECO:0000259" key="1">
    <source>
        <dbReference type="Pfam" id="PF10026"/>
    </source>
</evidence>
<dbReference type="EMBL" id="JBBAXC010000003">
    <property type="protein sequence ID" value="MEI5906522.1"/>
    <property type="molecule type" value="Genomic_DNA"/>
</dbReference>
<proteinExistence type="predicted"/>
<comment type="caution">
    <text evidence="2">The sequence shown here is derived from an EMBL/GenBank/DDBJ whole genome shotgun (WGS) entry which is preliminary data.</text>
</comment>
<keyword evidence="3" id="KW-1185">Reference proteome</keyword>
<dbReference type="Proteomes" id="UP001312865">
    <property type="component" value="Unassembled WGS sequence"/>
</dbReference>
<gene>
    <name evidence="2" type="ORF">WAK64_05560</name>
</gene>
<name>A0ABU8HBJ1_9BACI</name>